<dbReference type="PANTHER" id="PTHR43639">
    <property type="entry name" value="OXIDOREDUCTASE, SHORT-CHAIN DEHYDROGENASE/REDUCTASE FAMILY (AFU_ORTHOLOGUE AFUA_5G02870)"/>
    <property type="match status" value="1"/>
</dbReference>
<reference evidence="3 4" key="1">
    <citation type="submission" date="2015-09" db="EMBL/GenBank/DDBJ databases">
        <title>Draft genome sequence of Kouleothrix aurantiaca JCM 19913.</title>
        <authorList>
            <person name="Hemp J."/>
        </authorList>
    </citation>
    <scope>NUCLEOTIDE SEQUENCE [LARGE SCALE GENOMIC DNA]</scope>
    <source>
        <strain evidence="3 4">COM-B</strain>
    </source>
</reference>
<evidence type="ECO:0000256" key="1">
    <source>
        <dbReference type="ARBA" id="ARBA00006484"/>
    </source>
</evidence>
<evidence type="ECO:0000313" key="3">
    <source>
        <dbReference type="EMBL" id="KPV49261.1"/>
    </source>
</evidence>
<dbReference type="Gene3D" id="3.40.50.720">
    <property type="entry name" value="NAD(P)-binding Rossmann-like Domain"/>
    <property type="match status" value="1"/>
</dbReference>
<dbReference type="PANTHER" id="PTHR43639:SF1">
    <property type="entry name" value="SHORT-CHAIN DEHYDROGENASE_REDUCTASE FAMILY PROTEIN"/>
    <property type="match status" value="1"/>
</dbReference>
<dbReference type="GO" id="GO:0016491">
    <property type="term" value="F:oxidoreductase activity"/>
    <property type="evidence" value="ECO:0007669"/>
    <property type="project" value="UniProtKB-KW"/>
</dbReference>
<name>A0A0N8PR90_9CHLR</name>
<dbReference type="FunFam" id="3.40.50.720:FF:000084">
    <property type="entry name" value="Short-chain dehydrogenase reductase"/>
    <property type="match status" value="1"/>
</dbReference>
<dbReference type="AlphaFoldDB" id="A0A0N8PR90"/>
<keyword evidence="2" id="KW-0560">Oxidoreductase</keyword>
<evidence type="ECO:0000256" key="2">
    <source>
        <dbReference type="ARBA" id="ARBA00023002"/>
    </source>
</evidence>
<dbReference type="Proteomes" id="UP000050509">
    <property type="component" value="Unassembled WGS sequence"/>
</dbReference>
<comment type="similarity">
    <text evidence="1">Belongs to the short-chain dehydrogenases/reductases (SDR) family.</text>
</comment>
<dbReference type="Pfam" id="PF13561">
    <property type="entry name" value="adh_short_C2"/>
    <property type="match status" value="1"/>
</dbReference>
<keyword evidence="4" id="KW-1185">Reference proteome</keyword>
<dbReference type="NCBIfam" id="NF005559">
    <property type="entry name" value="PRK07231.1"/>
    <property type="match status" value="1"/>
</dbReference>
<dbReference type="InterPro" id="IPR002347">
    <property type="entry name" value="SDR_fam"/>
</dbReference>
<dbReference type="EMBL" id="LJCR01002087">
    <property type="protein sequence ID" value="KPV49261.1"/>
    <property type="molecule type" value="Genomic_DNA"/>
</dbReference>
<dbReference type="InterPro" id="IPR036291">
    <property type="entry name" value="NAD(P)-bd_dom_sf"/>
</dbReference>
<comment type="caution">
    <text evidence="3">The sequence shown here is derived from an EMBL/GenBank/DDBJ whole genome shotgun (WGS) entry which is preliminary data.</text>
</comment>
<organism evidence="3 4">
    <name type="scientific">Kouleothrix aurantiaca</name>
    <dbReference type="NCBI Taxonomy" id="186479"/>
    <lineage>
        <taxon>Bacteria</taxon>
        <taxon>Bacillati</taxon>
        <taxon>Chloroflexota</taxon>
        <taxon>Chloroflexia</taxon>
        <taxon>Chloroflexales</taxon>
        <taxon>Roseiflexineae</taxon>
        <taxon>Roseiflexaceae</taxon>
        <taxon>Kouleothrix</taxon>
    </lineage>
</organism>
<sequence>MLDFAGKVVLVTGGAGGIGQGIVARFAEAGAAVAIHYRSSDAAASALAEQIVSAGGQAATFAADLTVAEAAVQLIEAVVARFGRLDVLVNNAAQQSLAGLLDMSAADWDAMIAATLRSVFLCTQAAAHQMIARGGGAIINITSIEAEHPAPLHSHYNAAKAGVLMHTRAAAAELGAHGIRVNAVAPGLIWRDGLEAAWPEGVARWQAAAPLQRLGTPADVADACLFLASPGARWITGASLCVDGGVTTGPSF</sequence>
<dbReference type="SUPFAM" id="SSF51735">
    <property type="entry name" value="NAD(P)-binding Rossmann-fold domains"/>
    <property type="match status" value="1"/>
</dbReference>
<evidence type="ECO:0000313" key="4">
    <source>
        <dbReference type="Proteomes" id="UP000050509"/>
    </source>
</evidence>
<proteinExistence type="inferred from homology"/>
<accession>A0A0N8PR90</accession>
<protein>
    <submittedName>
        <fullName evidence="3">Short-chain dehydrogenase</fullName>
    </submittedName>
</protein>
<gene>
    <name evidence="3" type="ORF">SE17_33640</name>
</gene>
<dbReference type="PRINTS" id="PR00081">
    <property type="entry name" value="GDHRDH"/>
</dbReference>
<dbReference type="PRINTS" id="PR00080">
    <property type="entry name" value="SDRFAMILY"/>
</dbReference>